<name>A0A495QV51_9EURY</name>
<keyword evidence="2" id="KW-1185">Reference proteome</keyword>
<dbReference type="Pfam" id="PF21811">
    <property type="entry name" value="RdfA"/>
    <property type="match status" value="1"/>
</dbReference>
<evidence type="ECO:0000313" key="1">
    <source>
        <dbReference type="EMBL" id="RKS77984.1"/>
    </source>
</evidence>
<dbReference type="AlphaFoldDB" id="A0A495QV51"/>
<sequence>MRECLVTMGLLNRIMTTDDSQSDGGTSKVDAVIQKYDLVGMGAELENRWVGADGEKESTRDLADYFNRSVLESAIDGSDAPTLSGDIQQVYQSLHEDDADAPLIRSRLEQSGIDVESVMADFISHQTVYRYLKNDRGAARPEQTPAERKESAIDSIQRLRGRTTAVTRQTIESLNKNDAISVGDFNIINEVQVLCEDCGRSYDIVAFLKQDGCDCQSK</sequence>
<organism evidence="1 2">
    <name type="scientific">Haloarcula quadrata</name>
    <dbReference type="NCBI Taxonomy" id="182779"/>
    <lineage>
        <taxon>Archaea</taxon>
        <taxon>Methanobacteriati</taxon>
        <taxon>Methanobacteriota</taxon>
        <taxon>Stenosarchaea group</taxon>
        <taxon>Halobacteria</taxon>
        <taxon>Halobacteriales</taxon>
        <taxon>Haloarculaceae</taxon>
        <taxon>Haloarcula</taxon>
    </lineage>
</organism>
<proteinExistence type="predicted"/>
<accession>A0A495QV51</accession>
<dbReference type="InterPro" id="IPR048925">
    <property type="entry name" value="RdfA"/>
</dbReference>
<evidence type="ECO:0000313" key="2">
    <source>
        <dbReference type="Proteomes" id="UP000268233"/>
    </source>
</evidence>
<dbReference type="Proteomes" id="UP000268233">
    <property type="component" value="Unassembled WGS sequence"/>
</dbReference>
<protein>
    <submittedName>
        <fullName evidence="1">Uncharacterized protein</fullName>
    </submittedName>
</protein>
<comment type="caution">
    <text evidence="1">The sequence shown here is derived from an EMBL/GenBank/DDBJ whole genome shotgun (WGS) entry which is preliminary data.</text>
</comment>
<reference evidence="1 2" key="1">
    <citation type="submission" date="2018-10" db="EMBL/GenBank/DDBJ databases">
        <title>Genomic Encyclopedia of Archaeal and Bacterial Type Strains, Phase II (KMG-II): from individual species to whole genera.</title>
        <authorList>
            <person name="Goeker M."/>
        </authorList>
    </citation>
    <scope>NUCLEOTIDE SEQUENCE [LARGE SCALE GENOMIC DNA]</scope>
    <source>
        <strain evidence="1 2">DSM 11927</strain>
    </source>
</reference>
<dbReference type="EMBL" id="RBWW01000002">
    <property type="protein sequence ID" value="RKS77984.1"/>
    <property type="molecule type" value="Genomic_DNA"/>
</dbReference>
<gene>
    <name evidence="1" type="ORF">BDK61_3615</name>
</gene>